<sequence>MATKPSTGKKTAAAKKPATKKATKQTAAKKAAKKSTAKKPATKSAAKKTTKKPAANKTTTKRPKVDPLREVAWDVHCAFDAEDATPAVQIEFVEGYLETAKDRGIAVDFDTALLYCAEVLDLEESALRATCEGHARKLAAVRGAASPAGELDALIALCSDEGRNGESFEEHGARAVRDAWPRLGPELGRRLLAERQDLRLRNAGPFATLVGFEAARDVRWLELEVTPDCDLTPLASLTRLATLRLVGKLDGFAVLARLPKLTTLHTQANAAGIAELASFPILRVLDLVVAADVSIAGLLDLQHLNFLILQAGLRSLDDVTAATIAALARKKSRLLRLAEHEGWPLQLTLPYRRTPGYVDLNFR</sequence>
<comment type="caution">
    <text evidence="2">The sequence shown here is derived from an EMBL/GenBank/DDBJ whole genome shotgun (WGS) entry which is preliminary data.</text>
</comment>
<evidence type="ECO:0000313" key="3">
    <source>
        <dbReference type="Proteomes" id="UP001150924"/>
    </source>
</evidence>
<dbReference type="InterPro" id="IPR032675">
    <property type="entry name" value="LRR_dom_sf"/>
</dbReference>
<dbReference type="AlphaFoldDB" id="A0A9X3IW87"/>
<organism evidence="2 3">
    <name type="scientific">Nannocystis pusilla</name>
    <dbReference type="NCBI Taxonomy" id="889268"/>
    <lineage>
        <taxon>Bacteria</taxon>
        <taxon>Pseudomonadati</taxon>
        <taxon>Myxococcota</taxon>
        <taxon>Polyangia</taxon>
        <taxon>Nannocystales</taxon>
        <taxon>Nannocystaceae</taxon>
        <taxon>Nannocystis</taxon>
    </lineage>
</organism>
<name>A0A9X3IW87_9BACT</name>
<feature type="compositionally biased region" description="Low complexity" evidence="1">
    <location>
        <begin position="1"/>
        <end position="16"/>
    </location>
</feature>
<evidence type="ECO:0000313" key="2">
    <source>
        <dbReference type="EMBL" id="MCY1006191.1"/>
    </source>
</evidence>
<accession>A0A9X3IW87</accession>
<evidence type="ECO:0008006" key="4">
    <source>
        <dbReference type="Google" id="ProtNLM"/>
    </source>
</evidence>
<dbReference type="Proteomes" id="UP001150924">
    <property type="component" value="Unassembled WGS sequence"/>
</dbReference>
<feature type="compositionally biased region" description="Basic residues" evidence="1">
    <location>
        <begin position="30"/>
        <end position="51"/>
    </location>
</feature>
<keyword evidence="3" id="KW-1185">Reference proteome</keyword>
<dbReference type="EMBL" id="JAPNKE010000002">
    <property type="protein sequence ID" value="MCY1006191.1"/>
    <property type="molecule type" value="Genomic_DNA"/>
</dbReference>
<gene>
    <name evidence="2" type="ORF">OV079_11585</name>
</gene>
<protein>
    <recommendedName>
        <fullName evidence="4">Leucine-rich repeat domain-containing protein</fullName>
    </recommendedName>
</protein>
<dbReference type="Gene3D" id="3.80.10.10">
    <property type="entry name" value="Ribonuclease Inhibitor"/>
    <property type="match status" value="1"/>
</dbReference>
<reference evidence="2" key="1">
    <citation type="submission" date="2022-11" db="EMBL/GenBank/DDBJ databases">
        <title>Minimal conservation of predation-associated metabolite biosynthetic gene clusters underscores biosynthetic potential of Myxococcota including descriptions for ten novel species: Archangium lansinium sp. nov., Myxococcus landrumus sp. nov., Nannocystis bai.</title>
        <authorList>
            <person name="Ahearne A."/>
            <person name="Stevens C."/>
            <person name="Phillips K."/>
        </authorList>
    </citation>
    <scope>NUCLEOTIDE SEQUENCE</scope>
    <source>
        <strain evidence="2">Na p29</strain>
    </source>
</reference>
<proteinExistence type="predicted"/>
<evidence type="ECO:0000256" key="1">
    <source>
        <dbReference type="SAM" id="MobiDB-lite"/>
    </source>
</evidence>
<feature type="region of interest" description="Disordered" evidence="1">
    <location>
        <begin position="1"/>
        <end position="65"/>
    </location>
</feature>
<dbReference type="RefSeq" id="WP_267768245.1">
    <property type="nucleotide sequence ID" value="NZ_JAPNKE010000002.1"/>
</dbReference>